<dbReference type="KEGG" id="vab:WPS_18730"/>
<organism evidence="7 8">
    <name type="scientific">Vulcanimicrobium alpinum</name>
    <dbReference type="NCBI Taxonomy" id="3016050"/>
    <lineage>
        <taxon>Bacteria</taxon>
        <taxon>Bacillati</taxon>
        <taxon>Vulcanimicrobiota</taxon>
        <taxon>Vulcanimicrobiia</taxon>
        <taxon>Vulcanimicrobiales</taxon>
        <taxon>Vulcanimicrobiaceae</taxon>
        <taxon>Vulcanimicrobium</taxon>
    </lineage>
</organism>
<dbReference type="GO" id="GO:0005886">
    <property type="term" value="C:plasma membrane"/>
    <property type="evidence" value="ECO:0007669"/>
    <property type="project" value="UniProtKB-SubCell"/>
</dbReference>
<gene>
    <name evidence="7" type="ORF">WPS_18730</name>
</gene>
<name>A0AAN2CAF1_UNVUL</name>
<dbReference type="Gene3D" id="1.20.1250.20">
    <property type="entry name" value="MFS general substrate transporter like domains"/>
    <property type="match status" value="1"/>
</dbReference>
<evidence type="ECO:0000256" key="2">
    <source>
        <dbReference type="ARBA" id="ARBA00022692"/>
    </source>
</evidence>
<dbReference type="PROSITE" id="PS50850">
    <property type="entry name" value="MFS"/>
    <property type="match status" value="1"/>
</dbReference>
<evidence type="ECO:0000313" key="8">
    <source>
        <dbReference type="Proteomes" id="UP001317532"/>
    </source>
</evidence>
<dbReference type="SUPFAM" id="SSF103473">
    <property type="entry name" value="MFS general substrate transporter"/>
    <property type="match status" value="1"/>
</dbReference>
<feature type="domain" description="Major facilitator superfamily (MFS) profile" evidence="6">
    <location>
        <begin position="1"/>
        <end position="64"/>
    </location>
</feature>
<keyword evidence="2 5" id="KW-0812">Transmembrane</keyword>
<keyword evidence="8" id="KW-1185">Reference proteome</keyword>
<dbReference type="EMBL" id="AP025523">
    <property type="protein sequence ID" value="BDE06597.1"/>
    <property type="molecule type" value="Genomic_DNA"/>
</dbReference>
<proteinExistence type="predicted"/>
<accession>A0AAN2CAF1</accession>
<evidence type="ECO:0000256" key="3">
    <source>
        <dbReference type="ARBA" id="ARBA00022989"/>
    </source>
</evidence>
<dbReference type="InterPro" id="IPR020846">
    <property type="entry name" value="MFS_dom"/>
</dbReference>
<evidence type="ECO:0000313" key="7">
    <source>
        <dbReference type="EMBL" id="BDE06597.1"/>
    </source>
</evidence>
<keyword evidence="3 5" id="KW-1133">Transmembrane helix</keyword>
<dbReference type="AlphaFoldDB" id="A0AAN2CAF1"/>
<feature type="transmembrane region" description="Helical" evidence="5">
    <location>
        <begin position="39"/>
        <end position="58"/>
    </location>
</feature>
<dbReference type="GO" id="GO:0022857">
    <property type="term" value="F:transmembrane transporter activity"/>
    <property type="evidence" value="ECO:0007669"/>
    <property type="project" value="InterPro"/>
</dbReference>
<dbReference type="Proteomes" id="UP001317532">
    <property type="component" value="Chromosome"/>
</dbReference>
<evidence type="ECO:0000256" key="4">
    <source>
        <dbReference type="ARBA" id="ARBA00023136"/>
    </source>
</evidence>
<evidence type="ECO:0000256" key="1">
    <source>
        <dbReference type="ARBA" id="ARBA00004651"/>
    </source>
</evidence>
<protein>
    <recommendedName>
        <fullName evidence="6">Major facilitator superfamily (MFS) profile domain-containing protein</fullName>
    </recommendedName>
</protein>
<dbReference type="RefSeq" id="WP_317994249.1">
    <property type="nucleotide sequence ID" value="NZ_AP025523.1"/>
</dbReference>
<dbReference type="InterPro" id="IPR036259">
    <property type="entry name" value="MFS_trans_sf"/>
</dbReference>
<sequence>MPVNGWLVDRFGPTPFVAVAGVLVGASWMLSAHAATLPMLYAASILGGIGAGCVYGTMVGSAVK</sequence>
<feature type="transmembrane region" description="Helical" evidence="5">
    <location>
        <begin position="12"/>
        <end position="32"/>
    </location>
</feature>
<keyword evidence="4 5" id="KW-0472">Membrane</keyword>
<evidence type="ECO:0000256" key="5">
    <source>
        <dbReference type="SAM" id="Phobius"/>
    </source>
</evidence>
<comment type="subcellular location">
    <subcellularLocation>
        <location evidence="1">Cell membrane</location>
        <topology evidence="1">Multi-pass membrane protein</topology>
    </subcellularLocation>
</comment>
<reference evidence="7 8" key="1">
    <citation type="journal article" date="2022" name="ISME Commun">
        <title>Vulcanimicrobium alpinus gen. nov. sp. nov., the first cultivated representative of the candidate phylum 'Eremiobacterota', is a metabolically versatile aerobic anoxygenic phototroph.</title>
        <authorList>
            <person name="Yabe S."/>
            <person name="Muto K."/>
            <person name="Abe K."/>
            <person name="Yokota A."/>
            <person name="Staudigel H."/>
            <person name="Tebo B.M."/>
        </authorList>
    </citation>
    <scope>NUCLEOTIDE SEQUENCE [LARGE SCALE GENOMIC DNA]</scope>
    <source>
        <strain evidence="7 8">WC8-2</strain>
    </source>
</reference>
<evidence type="ECO:0000259" key="6">
    <source>
        <dbReference type="PROSITE" id="PS50850"/>
    </source>
</evidence>